<feature type="compositionally biased region" description="Polar residues" evidence="5">
    <location>
        <begin position="256"/>
        <end position="265"/>
    </location>
</feature>
<dbReference type="SUPFAM" id="SSF63748">
    <property type="entry name" value="Tudor/PWWP/MBT"/>
    <property type="match status" value="1"/>
</dbReference>
<keyword evidence="3" id="KW-0677">Repeat</keyword>
<dbReference type="GO" id="GO:0005737">
    <property type="term" value="C:cytoplasm"/>
    <property type="evidence" value="ECO:0007669"/>
    <property type="project" value="UniProtKB-SubCell"/>
</dbReference>
<dbReference type="RefSeq" id="XP_011669389.2">
    <property type="nucleotide sequence ID" value="XM_011671087.2"/>
</dbReference>
<dbReference type="GO" id="GO:0030154">
    <property type="term" value="P:cell differentiation"/>
    <property type="evidence" value="ECO:0007669"/>
    <property type="project" value="UniProtKB-ARBA"/>
</dbReference>
<dbReference type="Pfam" id="PF12872">
    <property type="entry name" value="OST-HTH"/>
    <property type="match status" value="1"/>
</dbReference>
<dbReference type="SMART" id="SM00333">
    <property type="entry name" value="TUDOR"/>
    <property type="match status" value="1"/>
</dbReference>
<accession>A0A7M7HLU1</accession>
<dbReference type="CDD" id="cd09972">
    <property type="entry name" value="LOTUS_TDRD_OSKAR"/>
    <property type="match status" value="1"/>
</dbReference>
<dbReference type="InterPro" id="IPR002999">
    <property type="entry name" value="Tudor"/>
</dbReference>
<dbReference type="PROSITE" id="PS51644">
    <property type="entry name" value="HTH_OST"/>
    <property type="match status" value="1"/>
</dbReference>
<protein>
    <recommendedName>
        <fullName evidence="6">HTH OST-type domain-containing protein</fullName>
    </recommendedName>
</protein>
<feature type="compositionally biased region" description="Polar residues" evidence="5">
    <location>
        <begin position="153"/>
        <end position="168"/>
    </location>
</feature>
<feature type="domain" description="HTH OST-type" evidence="6">
    <location>
        <begin position="1"/>
        <end position="76"/>
    </location>
</feature>
<keyword evidence="4" id="KW-0221">Differentiation</keyword>
<evidence type="ECO:0000259" key="6">
    <source>
        <dbReference type="PROSITE" id="PS51644"/>
    </source>
</evidence>
<feature type="region of interest" description="Disordered" evidence="5">
    <location>
        <begin position="84"/>
        <end position="282"/>
    </location>
</feature>
<evidence type="ECO:0000256" key="5">
    <source>
        <dbReference type="SAM" id="MobiDB-lite"/>
    </source>
</evidence>
<feature type="region of interest" description="Disordered" evidence="5">
    <location>
        <begin position="295"/>
        <end position="363"/>
    </location>
</feature>
<dbReference type="EnsemblMetazoa" id="XM_011671087">
    <property type="protein sequence ID" value="XP_011669389"/>
    <property type="gene ID" value="LOC577641"/>
</dbReference>
<keyword evidence="8" id="KW-1185">Reference proteome</keyword>
<reference evidence="7" key="2">
    <citation type="submission" date="2021-01" db="UniProtKB">
        <authorList>
            <consortium name="EnsemblMetazoa"/>
        </authorList>
    </citation>
    <scope>IDENTIFICATION</scope>
</reference>
<feature type="compositionally biased region" description="Pro residues" evidence="5">
    <location>
        <begin position="349"/>
        <end position="360"/>
    </location>
</feature>
<dbReference type="GO" id="GO:0007283">
    <property type="term" value="P:spermatogenesis"/>
    <property type="evidence" value="ECO:0007669"/>
    <property type="project" value="UniProtKB-KW"/>
</dbReference>
<feature type="compositionally biased region" description="Basic and acidic residues" evidence="5">
    <location>
        <begin position="320"/>
        <end position="335"/>
    </location>
</feature>
<dbReference type="InterPro" id="IPR050621">
    <property type="entry name" value="Tudor_domain_containing"/>
</dbReference>
<dbReference type="Gene3D" id="3.30.420.610">
    <property type="entry name" value="LOTUS domain-like"/>
    <property type="match status" value="2"/>
</dbReference>
<sequence length="676" mass="76570">MADFIEKVLRSVLISSKGGVPLQKLNYEFKDLLGQEIPYREKGFKNVEAYLQTMPTVCQIRRDPSTGETVCMGVANEETKHLDRLVKKQKATKKKSKPARLPRYSGRSGTGNRRPPPRNSWPKPSYHSQQHQYPPKKFPSYPQGRGGPEPFNGPNQRNSGPHQRNSGPRNGPYHQRNDVPHQRNDVPHQRNDVPHQRNDAPHQRNDVPHQRNDVPHQRNDAPHQRNDVPNSRFDGPRGGPHQRTYPSGGGGESWSRKPQNFRNNPVPNPPKHQPKAVQHSSSYELPPRFRRQVNSVGSASDVYQEPSSYDVRSQPSSYDVRSKSDSDYPLTEERNNNQYSEDVTEDLPEQPPQQPPQPPPVDDKIVSWVNETLAEKTGGLWLSGLKKLYKEKFQSNMEDDLIHKLSRLSLWTAEEIGCQSDPILYPNLRLKDTTCKAPSDTDESHRVSASVVGNDQILYPSLKVEISQSPLTGKERRNVTNQPLQLTRPPSVPDIVIPEDDGLWEVYVSYIISVMDFYCIIMGDDYANELCTMEDNMMEFYETDLPTLRLGDLPVVGSLYAAQVNDEWLRVKVIAVDEQEAGCFLVDHGDIESVPLEDLRVLGPAFYELAFQAIPCKLHGMDYKAASETATTRFCSIALGQSRLAQLISKESKRLSLTLYRDELNINYLCALGNVA</sequence>
<feature type="compositionally biased region" description="Basic residues" evidence="5">
    <location>
        <begin position="87"/>
        <end position="100"/>
    </location>
</feature>
<dbReference type="InterPro" id="IPR025605">
    <property type="entry name" value="OST-HTH/LOTUS_dom"/>
</dbReference>
<dbReference type="PANTHER" id="PTHR22948:SF29">
    <property type="entry name" value="FI02030P-RELATED"/>
    <property type="match status" value="1"/>
</dbReference>
<dbReference type="InterPro" id="IPR041966">
    <property type="entry name" value="LOTUS-like"/>
</dbReference>
<keyword evidence="2" id="KW-0963">Cytoplasm</keyword>
<feature type="compositionally biased region" description="Basic and acidic residues" evidence="5">
    <location>
        <begin position="175"/>
        <end position="226"/>
    </location>
</feature>
<dbReference type="InterPro" id="IPR035437">
    <property type="entry name" value="SNase_OB-fold_sf"/>
</dbReference>
<evidence type="ECO:0000256" key="4">
    <source>
        <dbReference type="ARBA" id="ARBA00022871"/>
    </source>
</evidence>
<name>A0A7M7HLU1_STRPU</name>
<reference evidence="8" key="1">
    <citation type="submission" date="2015-02" db="EMBL/GenBank/DDBJ databases">
        <title>Genome sequencing for Strongylocentrotus purpuratus.</title>
        <authorList>
            <person name="Murali S."/>
            <person name="Liu Y."/>
            <person name="Vee V."/>
            <person name="English A."/>
            <person name="Wang M."/>
            <person name="Skinner E."/>
            <person name="Han Y."/>
            <person name="Muzny D.M."/>
            <person name="Worley K.C."/>
            <person name="Gibbs R.A."/>
        </authorList>
    </citation>
    <scope>NUCLEOTIDE SEQUENCE</scope>
</reference>
<dbReference type="AlphaFoldDB" id="A0A7M7HLU1"/>
<dbReference type="Gene3D" id="2.40.50.90">
    <property type="match status" value="1"/>
</dbReference>
<evidence type="ECO:0000313" key="7">
    <source>
        <dbReference type="EnsemblMetazoa" id="XP_011669389"/>
    </source>
</evidence>
<dbReference type="Gene3D" id="2.30.30.140">
    <property type="match status" value="1"/>
</dbReference>
<feature type="compositionally biased region" description="Polar residues" evidence="5">
    <location>
        <begin position="305"/>
        <end position="319"/>
    </location>
</feature>
<evidence type="ECO:0000256" key="2">
    <source>
        <dbReference type="ARBA" id="ARBA00022490"/>
    </source>
</evidence>
<evidence type="ECO:0000313" key="8">
    <source>
        <dbReference type="Proteomes" id="UP000007110"/>
    </source>
</evidence>
<dbReference type="PANTHER" id="PTHR22948">
    <property type="entry name" value="TUDOR DOMAIN CONTAINING PROTEIN"/>
    <property type="match status" value="1"/>
</dbReference>
<dbReference type="Pfam" id="PF00567">
    <property type="entry name" value="TUDOR"/>
    <property type="match status" value="1"/>
</dbReference>
<keyword evidence="4" id="KW-0744">Spermatogenesis</keyword>
<proteinExistence type="predicted"/>
<dbReference type="GeneID" id="577641"/>
<comment type="subcellular location">
    <subcellularLocation>
        <location evidence="1">Cytoplasm</location>
    </subcellularLocation>
</comment>
<evidence type="ECO:0000256" key="1">
    <source>
        <dbReference type="ARBA" id="ARBA00004496"/>
    </source>
</evidence>
<organism evidence="7 8">
    <name type="scientific">Strongylocentrotus purpuratus</name>
    <name type="common">Purple sea urchin</name>
    <dbReference type="NCBI Taxonomy" id="7668"/>
    <lineage>
        <taxon>Eukaryota</taxon>
        <taxon>Metazoa</taxon>
        <taxon>Echinodermata</taxon>
        <taxon>Eleutherozoa</taxon>
        <taxon>Echinozoa</taxon>
        <taxon>Echinoidea</taxon>
        <taxon>Euechinoidea</taxon>
        <taxon>Echinacea</taxon>
        <taxon>Camarodonta</taxon>
        <taxon>Echinidea</taxon>
        <taxon>Strongylocentrotidae</taxon>
        <taxon>Strongylocentrotus</taxon>
    </lineage>
</organism>
<evidence type="ECO:0000256" key="3">
    <source>
        <dbReference type="ARBA" id="ARBA00022737"/>
    </source>
</evidence>
<dbReference type="Proteomes" id="UP000007110">
    <property type="component" value="Unassembled WGS sequence"/>
</dbReference>